<evidence type="ECO:0000256" key="9">
    <source>
        <dbReference type="RuleBase" id="RU003357"/>
    </source>
</evidence>
<dbReference type="STRING" id="1229276.DI53_0727"/>
<dbReference type="OrthoDB" id="9768177at2"/>
<protein>
    <submittedName>
        <fullName evidence="13">TonB-dependent receptor</fullName>
    </submittedName>
</protein>
<feature type="domain" description="TonB-dependent receptor-like beta-barrel" evidence="11">
    <location>
        <begin position="420"/>
        <end position="979"/>
    </location>
</feature>
<evidence type="ECO:0000313" key="14">
    <source>
        <dbReference type="Proteomes" id="UP000031802"/>
    </source>
</evidence>
<evidence type="ECO:0000256" key="3">
    <source>
        <dbReference type="ARBA" id="ARBA00022452"/>
    </source>
</evidence>
<dbReference type="Gene3D" id="2.60.40.1120">
    <property type="entry name" value="Carboxypeptidase-like, regulatory domain"/>
    <property type="match status" value="1"/>
</dbReference>
<dbReference type="AlphaFoldDB" id="A0A0B8T589"/>
<organism evidence="13 14">
    <name type="scientific">Sphingobacterium deserti</name>
    <dbReference type="NCBI Taxonomy" id="1229276"/>
    <lineage>
        <taxon>Bacteria</taxon>
        <taxon>Pseudomonadati</taxon>
        <taxon>Bacteroidota</taxon>
        <taxon>Sphingobacteriia</taxon>
        <taxon>Sphingobacteriales</taxon>
        <taxon>Sphingobacteriaceae</taxon>
        <taxon>Sphingobacterium</taxon>
    </lineage>
</organism>
<dbReference type="Pfam" id="PF13715">
    <property type="entry name" value="CarbopepD_reg_2"/>
    <property type="match status" value="1"/>
</dbReference>
<comment type="subcellular location">
    <subcellularLocation>
        <location evidence="1 8">Cell outer membrane</location>
        <topology evidence="1 8">Multi-pass membrane protein</topology>
    </subcellularLocation>
</comment>
<sequence>MIIKLIGPLFSSGTAWPVLIMIIMGAPCLTFGRSVSSMTVTMVQQQVTGRVISTKGPVVGATVSVQGGLVSTSTDEQGNFTLAAVAGDVLVFTAVGFESQTQVVDGNKIQVSLKASDQALEEVVVVGYGTQRKSDITGSIASVRTQDIEKMPSFRADQALQGRVAGLNVQSTDAAPNANVSIRIRGANSIGGGNDPLVVIDGLQGASLNTLNPNDIASMEVLKDASATAIYGSRGANGVIIVTTKKGNSGKPQFTYNAYGSLNQLRKKLDLLNATQYATLINENRIEHDLPVQFTPEEILSFGNTGTDWQDAIFRNAFQHNQQLSVSGANDHVNYYISGNYLSNEGIMRNSSYQRYAVRSNVDLRLSDKTRLNLNAYLTDETNHPTVMNTFAGQNSGSPVYSALVWSPLKSIYDVNGHYTLPGGGFGPTTNYNPVALAEEPVRDHYANAANIVGNFDYDIIDGLKFSITGAWRNIDNQNNDYFNSRPTNSTGTEVASIVNSKWTYLQNTNMLTYEKAFDQHKLKATGVVEQQYEESSGSTAGAIGFSTDAVLYNNLSLGSNPQVPTSYRTSRSLLSYLLRVNYGFADRYLLTVTGRRDGSSVFGANNKWGYFPSVALGWNISNEQFMKNITSISSLKLRGSYGVTGNQGVQPYQSLATLNTDFFYPIGGSSVAAGVGLGGAANPNLKWERTAQANIGVDLNMFNDRLIFNVDLYRKKTSDLLMSVPLPMTAGGNGTVLRNVGASENKGFEVYVGGSPISKTFKWETGVTFALNKNNVLSLFEGQQDLLLGNPGLPGFNQSVWLEVGEPLGLFRGYDYLGVWKQGEIEEAATYRAQPGDSKYRDVNGDGIIDEQDIVNIGNAQPKFVFGWNNTFSYRNFDLNIFLNGVQGNSIYNISRVNMETGDVTSAKMRDRWTPENEDTQTPSFKGAADGRLNSSRWLEDGSYLRIKNITLGYQLPTEFLKGIKLKHARVYLNAGNLFTFTRYSGFDPEVSIDVDSRAGVDLATYPSQKSFTFGLDLKF</sequence>
<evidence type="ECO:0000256" key="2">
    <source>
        <dbReference type="ARBA" id="ARBA00022448"/>
    </source>
</evidence>
<dbReference type="FunFam" id="2.170.130.10:FF:000008">
    <property type="entry name" value="SusC/RagA family TonB-linked outer membrane protein"/>
    <property type="match status" value="1"/>
</dbReference>
<keyword evidence="13" id="KW-0675">Receptor</keyword>
<evidence type="ECO:0000256" key="4">
    <source>
        <dbReference type="ARBA" id="ARBA00022692"/>
    </source>
</evidence>
<dbReference type="RefSeq" id="WP_081939377.1">
    <property type="nucleotide sequence ID" value="NZ_JJMU01000010.1"/>
</dbReference>
<dbReference type="Gene3D" id="2.170.130.10">
    <property type="entry name" value="TonB-dependent receptor, plug domain"/>
    <property type="match status" value="1"/>
</dbReference>
<dbReference type="Pfam" id="PF00593">
    <property type="entry name" value="TonB_dep_Rec_b-barrel"/>
    <property type="match status" value="1"/>
</dbReference>
<dbReference type="NCBIfam" id="TIGR04056">
    <property type="entry name" value="OMP_RagA_SusC"/>
    <property type="match status" value="1"/>
</dbReference>
<keyword evidence="3 8" id="KW-1134">Transmembrane beta strand</keyword>
<dbReference type="InterPro" id="IPR023997">
    <property type="entry name" value="TonB-dep_OMP_SusC/RagA_CS"/>
</dbReference>
<dbReference type="eggNOG" id="COG4771">
    <property type="taxonomic scope" value="Bacteria"/>
</dbReference>
<gene>
    <name evidence="13" type="ORF">DI53_0727</name>
</gene>
<dbReference type="InterPro" id="IPR023996">
    <property type="entry name" value="TonB-dep_OMP_SusC/RagA"/>
</dbReference>
<evidence type="ECO:0000259" key="11">
    <source>
        <dbReference type="Pfam" id="PF00593"/>
    </source>
</evidence>
<dbReference type="EMBL" id="JJMU01000010">
    <property type="protein sequence ID" value="KGE15623.1"/>
    <property type="molecule type" value="Genomic_DNA"/>
</dbReference>
<feature type="domain" description="TonB-dependent receptor plug" evidence="12">
    <location>
        <begin position="133"/>
        <end position="239"/>
    </location>
</feature>
<evidence type="ECO:0000256" key="1">
    <source>
        <dbReference type="ARBA" id="ARBA00004571"/>
    </source>
</evidence>
<keyword evidence="4 8" id="KW-0812">Transmembrane</keyword>
<evidence type="ECO:0000256" key="6">
    <source>
        <dbReference type="ARBA" id="ARBA00023136"/>
    </source>
</evidence>
<dbReference type="SUPFAM" id="SSF56935">
    <property type="entry name" value="Porins"/>
    <property type="match status" value="1"/>
</dbReference>
<dbReference type="Proteomes" id="UP000031802">
    <property type="component" value="Unassembled WGS sequence"/>
</dbReference>
<comment type="caution">
    <text evidence="13">The sequence shown here is derived from an EMBL/GenBank/DDBJ whole genome shotgun (WGS) entry which is preliminary data.</text>
</comment>
<dbReference type="SUPFAM" id="SSF49464">
    <property type="entry name" value="Carboxypeptidase regulatory domain-like"/>
    <property type="match status" value="1"/>
</dbReference>
<dbReference type="NCBIfam" id="TIGR04057">
    <property type="entry name" value="SusC_RagA_signa"/>
    <property type="match status" value="1"/>
</dbReference>
<reference evidence="14" key="1">
    <citation type="submission" date="2014-04" db="EMBL/GenBank/DDBJ databases">
        <title>Whole-Genome optical mapping and complete genome sequence of Sphingobacterium deserti sp. nov., a new spaces isolated from desert in the west of China.</title>
        <authorList>
            <person name="Teng C."/>
            <person name="Zhou Z."/>
            <person name="Li X."/>
            <person name="Chen M."/>
            <person name="Lin M."/>
            <person name="Wang L."/>
            <person name="Su S."/>
            <person name="Zhang C."/>
            <person name="Zhang W."/>
        </authorList>
    </citation>
    <scope>NUCLEOTIDE SEQUENCE [LARGE SCALE GENOMIC DNA]</scope>
    <source>
        <strain evidence="14">ACCC05744</strain>
    </source>
</reference>
<evidence type="ECO:0000256" key="5">
    <source>
        <dbReference type="ARBA" id="ARBA00023077"/>
    </source>
</evidence>
<dbReference type="PATRIC" id="fig|1229276.3.peg.750"/>
<dbReference type="GO" id="GO:0009279">
    <property type="term" value="C:cell outer membrane"/>
    <property type="evidence" value="ECO:0007669"/>
    <property type="project" value="UniProtKB-SubCell"/>
</dbReference>
<dbReference type="InterPro" id="IPR008969">
    <property type="entry name" value="CarboxyPept-like_regulatory"/>
</dbReference>
<dbReference type="InterPro" id="IPR037066">
    <property type="entry name" value="Plug_dom_sf"/>
</dbReference>
<feature type="region of interest" description="Disordered" evidence="10">
    <location>
        <begin position="908"/>
        <end position="928"/>
    </location>
</feature>
<reference evidence="13 14" key="2">
    <citation type="journal article" date="2015" name="PLoS ONE">
        <title>Whole-Genome Optical Mapping and Finished Genome Sequence of Sphingobacterium deserti sp. nov., a New Species Isolated from the Western Desert of China.</title>
        <authorList>
            <person name="Teng C."/>
            <person name="Zhou Z."/>
            <person name="Molnar I."/>
            <person name="Li X."/>
            <person name="Tang R."/>
            <person name="Chen M."/>
            <person name="Wang L."/>
            <person name="Su S."/>
            <person name="Zhang W."/>
            <person name="Lin M."/>
        </authorList>
    </citation>
    <scope>NUCLEOTIDE SEQUENCE [LARGE SCALE GENOMIC DNA]</scope>
    <source>
        <strain evidence="14">ACCC05744</strain>
    </source>
</reference>
<comment type="similarity">
    <text evidence="8 9">Belongs to the TonB-dependent receptor family.</text>
</comment>
<keyword evidence="14" id="KW-1185">Reference proteome</keyword>
<dbReference type="InterPro" id="IPR000531">
    <property type="entry name" value="Beta-barrel_TonB"/>
</dbReference>
<dbReference type="PROSITE" id="PS00018">
    <property type="entry name" value="EF_HAND_1"/>
    <property type="match status" value="1"/>
</dbReference>
<dbReference type="InterPro" id="IPR036942">
    <property type="entry name" value="Beta-barrel_TonB_sf"/>
</dbReference>
<name>A0A0B8T589_9SPHI</name>
<dbReference type="Pfam" id="PF07715">
    <property type="entry name" value="Plug"/>
    <property type="match status" value="1"/>
</dbReference>
<evidence type="ECO:0000256" key="10">
    <source>
        <dbReference type="SAM" id="MobiDB-lite"/>
    </source>
</evidence>
<evidence type="ECO:0000313" key="13">
    <source>
        <dbReference type="EMBL" id="KGE15623.1"/>
    </source>
</evidence>
<evidence type="ECO:0000256" key="8">
    <source>
        <dbReference type="PROSITE-ProRule" id="PRU01360"/>
    </source>
</evidence>
<dbReference type="InterPro" id="IPR012910">
    <property type="entry name" value="Plug_dom"/>
</dbReference>
<evidence type="ECO:0000259" key="12">
    <source>
        <dbReference type="Pfam" id="PF07715"/>
    </source>
</evidence>
<dbReference type="InterPro" id="IPR039426">
    <property type="entry name" value="TonB-dep_rcpt-like"/>
</dbReference>
<keyword evidence="5 9" id="KW-0798">TonB box</keyword>
<dbReference type="PROSITE" id="PS52016">
    <property type="entry name" value="TONB_DEPENDENT_REC_3"/>
    <property type="match status" value="1"/>
</dbReference>
<evidence type="ECO:0000256" key="7">
    <source>
        <dbReference type="ARBA" id="ARBA00023237"/>
    </source>
</evidence>
<proteinExistence type="inferred from homology"/>
<dbReference type="Gene3D" id="2.40.170.20">
    <property type="entry name" value="TonB-dependent receptor, beta-barrel domain"/>
    <property type="match status" value="1"/>
</dbReference>
<keyword evidence="7 8" id="KW-0998">Cell outer membrane</keyword>
<dbReference type="InterPro" id="IPR018247">
    <property type="entry name" value="EF_Hand_1_Ca_BS"/>
</dbReference>
<keyword evidence="2 8" id="KW-0813">Transport</keyword>
<keyword evidence="6 8" id="KW-0472">Membrane</keyword>
<accession>A0A0B8T589</accession>